<proteinExistence type="predicted"/>
<protein>
    <submittedName>
        <fullName evidence="2">Reverse transcriptase domain-containing protein</fullName>
    </submittedName>
</protein>
<reference evidence="2" key="1">
    <citation type="submission" date="2016-11" db="UniProtKB">
        <authorList>
            <consortium name="WormBaseParasite"/>
        </authorList>
    </citation>
    <scope>IDENTIFICATION</scope>
    <source>
        <strain evidence="2">KR3021</strain>
    </source>
</reference>
<accession>A0AC35TX56</accession>
<dbReference type="WBParaSite" id="RSKR_0000531900.1">
    <property type="protein sequence ID" value="RSKR_0000531900.1"/>
    <property type="gene ID" value="RSKR_0000531900"/>
</dbReference>
<evidence type="ECO:0000313" key="1">
    <source>
        <dbReference type="Proteomes" id="UP000095286"/>
    </source>
</evidence>
<organism evidence="1 2">
    <name type="scientific">Rhabditophanes sp. KR3021</name>
    <dbReference type="NCBI Taxonomy" id="114890"/>
    <lineage>
        <taxon>Eukaryota</taxon>
        <taxon>Metazoa</taxon>
        <taxon>Ecdysozoa</taxon>
        <taxon>Nematoda</taxon>
        <taxon>Chromadorea</taxon>
        <taxon>Rhabditida</taxon>
        <taxon>Tylenchina</taxon>
        <taxon>Panagrolaimomorpha</taxon>
        <taxon>Strongyloidoidea</taxon>
        <taxon>Alloionematidae</taxon>
        <taxon>Rhabditophanes</taxon>
    </lineage>
</organism>
<evidence type="ECO:0000313" key="2">
    <source>
        <dbReference type="WBParaSite" id="RSKR_0000531900.1"/>
    </source>
</evidence>
<name>A0AC35TX56_9BILA</name>
<dbReference type="Proteomes" id="UP000095286">
    <property type="component" value="Unplaced"/>
</dbReference>
<sequence>MQNQLRLKHLVISDGLPKVKTTGTIREQSVIQAEERNERRERRETSRQPSITPEVPSPIPTIECKLHTSNKSDNCGRTIRGKKMQPTILEEGESVENEVPESTMDGIEEESVENGVPQTSLGETGRGEIGQTEIGMRGIMTSPPSTSMSLVEGDGDRRNEDTVVDSSLPQPDGANNLRDELPTERYELKKTFNKFFNLLTSKVGSKPKRLLRFGIRPNHPVLLAVDKLLNQKLAELEKDCKSSTRRHKLSKIAILAAAYTLRKRVIGKVGALTTKPKFIETEEKIRKLKKRVKNAGAIQEGVGMTKAMVAEAKKMRKLRMVPTQYIKSTEDRITLLEEEVIKQKARHETSKLRNRFQHQQSMKVLNKRSEGAELDYDQAEEAYVDLYRKKADMMDTPKFDEWLVKIQDNTLLSTPKEMSRLDTRKLVAECMKTSSLWKAPGHDQIPNFVYRNLPAAKEYLLEWVADTLDGKYVLNEEDVKGLCYLIYKDGDQNDVLDYRPISLLNTDYKMLTKVTSCIIKDNLVEGMIPKEQLARENT</sequence>